<dbReference type="AlphaFoldDB" id="A0A3R7MWL6"/>
<dbReference type="SMR" id="A0A3R7MWL6"/>
<dbReference type="Gene3D" id="3.30.160.320">
    <property type="match status" value="1"/>
</dbReference>
<protein>
    <submittedName>
        <fullName evidence="3">Anti-lipopolysaccharide factor like protein</fullName>
    </submittedName>
</protein>
<organism evidence="3 4">
    <name type="scientific">Penaeus vannamei</name>
    <name type="common">Whiteleg shrimp</name>
    <name type="synonym">Litopenaeus vannamei</name>
    <dbReference type="NCBI Taxonomy" id="6689"/>
    <lineage>
        <taxon>Eukaryota</taxon>
        <taxon>Metazoa</taxon>
        <taxon>Ecdysozoa</taxon>
        <taxon>Arthropoda</taxon>
        <taxon>Crustacea</taxon>
        <taxon>Multicrustacea</taxon>
        <taxon>Malacostraca</taxon>
        <taxon>Eumalacostraca</taxon>
        <taxon>Eucarida</taxon>
        <taxon>Decapoda</taxon>
        <taxon>Dendrobranchiata</taxon>
        <taxon>Penaeoidea</taxon>
        <taxon>Penaeidae</taxon>
        <taxon>Penaeus</taxon>
    </lineage>
</organism>
<evidence type="ECO:0000256" key="2">
    <source>
        <dbReference type="ARBA" id="ARBA00023022"/>
    </source>
</evidence>
<comment type="caution">
    <text evidence="3">The sequence shown here is derived from an EMBL/GenBank/DDBJ whole genome shotgun (WGS) entry which is preliminary data.</text>
</comment>
<gene>
    <name evidence="3" type="ORF">C7M84_010285</name>
</gene>
<accession>A0A3R7MWL6</accession>
<keyword evidence="2" id="KW-0044">Antibiotic</keyword>
<dbReference type="InterPro" id="IPR038539">
    <property type="entry name" value="Anti-LPS_factor/Scygonadin_sf"/>
</dbReference>
<sequence>MSSIPQGFLTCVVKASYKRSIYNSSDVMTNLRTPWTHWLTLLLLMATSMMLLSAQEMEDQENYASDIFSNIFNSLVKDGEIELLGHYCSYSTRPYFLRWRLKFKSKVWCPGWTLVYGSASESSSVSNSIQNAIINFIQKAYQEGVITEEDAKPWLQGSH</sequence>
<evidence type="ECO:0000313" key="4">
    <source>
        <dbReference type="Proteomes" id="UP000283509"/>
    </source>
</evidence>
<keyword evidence="4" id="KW-1185">Reference proteome</keyword>
<dbReference type="Proteomes" id="UP000283509">
    <property type="component" value="Unassembled WGS sequence"/>
</dbReference>
<dbReference type="InterPro" id="IPR024509">
    <property type="entry name" value="Anti-LPS_factor/Scygonadin"/>
</dbReference>
<name>A0A3R7MWL6_PENVA</name>
<dbReference type="Pfam" id="PF11630">
    <property type="entry name" value="Anti-LPS-SCYG"/>
    <property type="match status" value="1"/>
</dbReference>
<evidence type="ECO:0000256" key="1">
    <source>
        <dbReference type="ARBA" id="ARBA00022529"/>
    </source>
</evidence>
<keyword evidence="1" id="KW-0929">Antimicrobial</keyword>
<proteinExistence type="predicted"/>
<reference evidence="3 4" key="2">
    <citation type="submission" date="2019-01" db="EMBL/GenBank/DDBJ databases">
        <title>The decoding of complex shrimp genome reveals the adaptation for benthos swimmer, frequently molting mechanism and breeding impact on genome.</title>
        <authorList>
            <person name="Sun Y."/>
            <person name="Gao Y."/>
            <person name="Yu Y."/>
        </authorList>
    </citation>
    <scope>NUCLEOTIDE SEQUENCE [LARGE SCALE GENOMIC DNA]</scope>
    <source>
        <tissue evidence="3">Muscle</tissue>
    </source>
</reference>
<dbReference type="GO" id="GO:0042742">
    <property type="term" value="P:defense response to bacterium"/>
    <property type="evidence" value="ECO:0007669"/>
    <property type="project" value="UniProtKB-KW"/>
</dbReference>
<reference evidence="3 4" key="1">
    <citation type="submission" date="2018-04" db="EMBL/GenBank/DDBJ databases">
        <authorList>
            <person name="Zhang X."/>
            <person name="Yuan J."/>
            <person name="Li F."/>
            <person name="Xiang J."/>
        </authorList>
    </citation>
    <scope>NUCLEOTIDE SEQUENCE [LARGE SCALE GENOMIC DNA]</scope>
    <source>
        <tissue evidence="3">Muscle</tissue>
    </source>
</reference>
<dbReference type="EMBL" id="QCYY01002301">
    <property type="protein sequence ID" value="ROT71409.1"/>
    <property type="molecule type" value="Genomic_DNA"/>
</dbReference>
<evidence type="ECO:0000313" key="3">
    <source>
        <dbReference type="EMBL" id="ROT71409.1"/>
    </source>
</evidence>
<dbReference type="OrthoDB" id="6356274at2759"/>